<dbReference type="OrthoDB" id="26949at2157"/>
<dbReference type="BioCyc" id="CNIT1237085:G1324-3448-MONOMER"/>
<evidence type="ECO:0000256" key="3">
    <source>
        <dbReference type="ARBA" id="ARBA00022777"/>
    </source>
</evidence>
<dbReference type="AlphaFoldDB" id="K0IMK2"/>
<evidence type="ECO:0000256" key="2">
    <source>
        <dbReference type="ARBA" id="ARBA00022679"/>
    </source>
</evidence>
<keyword evidence="6" id="KW-1185">Reference proteome</keyword>
<sequence>MLTVFGTVALDTTRTPFRTETRILGGAATFASLSSSMFAQTSIVAVVGSDMPADHIRAIRSKGIDTKGIVTVQGGKTFHYDSSFDYDLSNRTTNKTELGVIAGFDPVIPEEYAKSDYVYLANNDPKQNIKILQHFQNPKLVVCDTIEFWINGSRDDVIKMVGMADGVVINDNEARLLCKEANIAKCAKKIMSWGSKFAIIKKGEHGAILFTSDNQVFPAAAFFLDEIVDPTGAGDSFAGGFLGHIARRNRSDFATMKEAVIYGNVMGSFAVEDFGVKRLLSITKDDVEERYKKYRNLVQF</sequence>
<dbReference type="InterPro" id="IPR011611">
    <property type="entry name" value="PfkB_dom"/>
</dbReference>
<keyword evidence="2" id="KW-0808">Transferase</keyword>
<evidence type="ECO:0000313" key="6">
    <source>
        <dbReference type="Proteomes" id="UP000008037"/>
    </source>
</evidence>
<gene>
    <name evidence="5" type="ordered locus">Ngar_c34470</name>
</gene>
<dbReference type="InterPro" id="IPR002173">
    <property type="entry name" value="Carboh/pur_kinase_PfkB_CS"/>
</dbReference>
<dbReference type="Proteomes" id="UP000008037">
    <property type="component" value="Chromosome"/>
</dbReference>
<dbReference type="GeneID" id="13797257"/>
<evidence type="ECO:0000259" key="4">
    <source>
        <dbReference type="Pfam" id="PF00294"/>
    </source>
</evidence>
<dbReference type="GO" id="GO:0005829">
    <property type="term" value="C:cytosol"/>
    <property type="evidence" value="ECO:0007669"/>
    <property type="project" value="TreeGrafter"/>
</dbReference>
<dbReference type="SUPFAM" id="SSF53613">
    <property type="entry name" value="Ribokinase-like"/>
    <property type="match status" value="1"/>
</dbReference>
<dbReference type="EMBL" id="CP002408">
    <property type="protein sequence ID" value="AFU60362.1"/>
    <property type="molecule type" value="Genomic_DNA"/>
</dbReference>
<dbReference type="Gene3D" id="3.40.1190.20">
    <property type="match status" value="1"/>
</dbReference>
<dbReference type="PROSITE" id="PS00584">
    <property type="entry name" value="PFKB_KINASES_2"/>
    <property type="match status" value="1"/>
</dbReference>
<dbReference type="PANTHER" id="PTHR10584">
    <property type="entry name" value="SUGAR KINASE"/>
    <property type="match status" value="1"/>
</dbReference>
<dbReference type="PANTHER" id="PTHR10584:SF166">
    <property type="entry name" value="RIBOKINASE"/>
    <property type="match status" value="1"/>
</dbReference>
<dbReference type="Pfam" id="PF00294">
    <property type="entry name" value="PfkB"/>
    <property type="match status" value="1"/>
</dbReference>
<dbReference type="InterPro" id="IPR029056">
    <property type="entry name" value="Ribokinase-like"/>
</dbReference>
<proteinExistence type="inferred from homology"/>
<accession>K0IMK2</accession>
<dbReference type="GO" id="GO:0016301">
    <property type="term" value="F:kinase activity"/>
    <property type="evidence" value="ECO:0007669"/>
    <property type="project" value="UniProtKB-KW"/>
</dbReference>
<dbReference type="HOGENOM" id="CLU_065902_2_1_2"/>
<dbReference type="InParanoid" id="K0IMK2"/>
<dbReference type="KEGG" id="nga:Ngar_c34470"/>
<evidence type="ECO:0000256" key="1">
    <source>
        <dbReference type="ARBA" id="ARBA00010688"/>
    </source>
</evidence>
<feature type="domain" description="Carbohydrate kinase PfkB" evidence="4">
    <location>
        <begin position="16"/>
        <end position="277"/>
    </location>
</feature>
<dbReference type="STRING" id="1237085.Ngar_c34470"/>
<protein>
    <submittedName>
        <fullName evidence="5">PfkB domain protein</fullName>
    </submittedName>
</protein>
<organism evidence="5 6">
    <name type="scientific">Nitrososphaera gargensis (strain Ga9.2)</name>
    <dbReference type="NCBI Taxonomy" id="1237085"/>
    <lineage>
        <taxon>Archaea</taxon>
        <taxon>Nitrososphaerota</taxon>
        <taxon>Nitrososphaeria</taxon>
        <taxon>Nitrososphaerales</taxon>
        <taxon>Nitrososphaeraceae</taxon>
        <taxon>Nitrososphaera</taxon>
    </lineage>
</organism>
<name>K0IMK2_NITGG</name>
<keyword evidence="3" id="KW-0418">Kinase</keyword>
<reference evidence="5 6" key="1">
    <citation type="journal article" date="2012" name="Environ. Microbiol.">
        <title>The genome of the ammonia-oxidizing Candidatus Nitrososphaera gargensis: insights into metabolic versatility and environmental adaptations.</title>
        <authorList>
            <person name="Spang A."/>
            <person name="Poehlein A."/>
            <person name="Offre P."/>
            <person name="Zumbragel S."/>
            <person name="Haider S."/>
            <person name="Rychlik N."/>
            <person name="Nowka B."/>
            <person name="Schmeisser C."/>
            <person name="Lebedeva E.V."/>
            <person name="Rattei T."/>
            <person name="Bohm C."/>
            <person name="Schmid M."/>
            <person name="Galushko A."/>
            <person name="Hatzenpichler R."/>
            <person name="Weinmaier T."/>
            <person name="Daniel R."/>
            <person name="Schleper C."/>
            <person name="Spieck E."/>
            <person name="Streit W."/>
            <person name="Wagner M."/>
        </authorList>
    </citation>
    <scope>NUCLEOTIDE SEQUENCE [LARGE SCALE GENOMIC DNA]</scope>
    <source>
        <strain evidence="6">Ga9.2</strain>
    </source>
</reference>
<dbReference type="PATRIC" id="fig|1237085.11.peg.3445"/>
<evidence type="ECO:0000313" key="5">
    <source>
        <dbReference type="EMBL" id="AFU60362.1"/>
    </source>
</evidence>
<comment type="similarity">
    <text evidence="1">Belongs to the carbohydrate kinase PfkB family.</text>
</comment>
<dbReference type="RefSeq" id="WP_015020894.1">
    <property type="nucleotide sequence ID" value="NC_018719.1"/>
</dbReference>